<dbReference type="Proteomes" id="UP000809431">
    <property type="component" value="Unassembled WGS sequence"/>
</dbReference>
<protein>
    <recommendedName>
        <fullName evidence="3">Phosphoglycerate mutase</fullName>
    </recommendedName>
</protein>
<evidence type="ECO:0008006" key="3">
    <source>
        <dbReference type="Google" id="ProtNLM"/>
    </source>
</evidence>
<organism evidence="1 2">
    <name type="scientific">Jeongeupia naejangsanensis</name>
    <dbReference type="NCBI Taxonomy" id="613195"/>
    <lineage>
        <taxon>Bacteria</taxon>
        <taxon>Pseudomonadati</taxon>
        <taxon>Pseudomonadota</taxon>
        <taxon>Betaproteobacteria</taxon>
        <taxon>Neisseriales</taxon>
        <taxon>Chitinibacteraceae</taxon>
        <taxon>Jeongeupia</taxon>
    </lineage>
</organism>
<reference evidence="1 2" key="1">
    <citation type="submission" date="2021-01" db="EMBL/GenBank/DDBJ databases">
        <title>Draft Genome Sequence and Polyhydroxyalkanoate Biosynthetic Potential of Jeongeupia naejangsanensis Type Strain DSM 24253.</title>
        <authorList>
            <person name="Turrini P."/>
            <person name="Artuso I."/>
            <person name="Lugli G.A."/>
            <person name="Frangipani E."/>
            <person name="Ventura M."/>
            <person name="Visca P."/>
        </authorList>
    </citation>
    <scope>NUCLEOTIDE SEQUENCE [LARGE SCALE GENOMIC DNA]</scope>
    <source>
        <strain evidence="1 2">DSM 24253</strain>
    </source>
</reference>
<name>A0ABS2BFW9_9NEIS</name>
<dbReference type="RefSeq" id="WP_203536193.1">
    <property type="nucleotide sequence ID" value="NZ_JAESND010000001.1"/>
</dbReference>
<dbReference type="EMBL" id="JAESND010000001">
    <property type="protein sequence ID" value="MBM3114507.1"/>
    <property type="molecule type" value="Genomic_DNA"/>
</dbReference>
<sequence length="338" mass="36525">MPLHLVLPYSDWAERDDIAAFASSVSLPATALLLGRGSRQPAQPESLETWLANRCGLADLPVAPLTMALDLPGEEPGFWMRADPVHLRVDRDRLLLVDPRHFSLTQAEADGLCAGLNALYRDDGFRFVAATPSRWYLRLPADPGLHWSPIDAALGHDVREHLPKGDGALKWHGLLNEIQMCLYNNPVNDARVAAGQPAIQSVWLWGGGQYPLADKPVAPAQPVLSDLPLVAALTQHGGGQARPAPAAFDAIQGDAVSGDAVVVLDALRDGNLYGDAHAWLSAWLALEADWFAPALAALKAGRLDELAVSMPEAGFGVKVTQRALWALWRKPVLPWEVC</sequence>
<proteinExistence type="predicted"/>
<comment type="caution">
    <text evidence="1">The sequence shown here is derived from an EMBL/GenBank/DDBJ whole genome shotgun (WGS) entry which is preliminary data.</text>
</comment>
<evidence type="ECO:0000313" key="2">
    <source>
        <dbReference type="Proteomes" id="UP000809431"/>
    </source>
</evidence>
<evidence type="ECO:0000313" key="1">
    <source>
        <dbReference type="EMBL" id="MBM3114507.1"/>
    </source>
</evidence>
<accession>A0ABS2BFW9</accession>
<keyword evidence="2" id="KW-1185">Reference proteome</keyword>
<dbReference type="InterPro" id="IPR016631">
    <property type="entry name" value="Regulatory_RpfE"/>
</dbReference>
<dbReference type="PIRSF" id="PIRSF015283">
    <property type="entry name" value="Regulatory_RpfE"/>
    <property type="match status" value="1"/>
</dbReference>
<gene>
    <name evidence="1" type="ORF">JMJ54_01580</name>
</gene>